<dbReference type="Pfam" id="PF05536">
    <property type="entry name" value="Neurochondrin"/>
    <property type="match status" value="1"/>
</dbReference>
<protein>
    <recommendedName>
        <fullName evidence="4">DUF1941-domain-containing protein</fullName>
    </recommendedName>
</protein>
<evidence type="ECO:0000256" key="1">
    <source>
        <dbReference type="SAM" id="MobiDB-lite"/>
    </source>
</evidence>
<name>A0A370TGJ5_9HELO</name>
<dbReference type="STRING" id="2656787.A0A370TGJ5"/>
<dbReference type="InterPro" id="IPR008709">
    <property type="entry name" value="Neurochondrin"/>
</dbReference>
<keyword evidence="3" id="KW-1185">Reference proteome</keyword>
<evidence type="ECO:0000313" key="3">
    <source>
        <dbReference type="Proteomes" id="UP000254866"/>
    </source>
</evidence>
<dbReference type="SUPFAM" id="SSF48371">
    <property type="entry name" value="ARM repeat"/>
    <property type="match status" value="1"/>
</dbReference>
<dbReference type="PANTHER" id="PTHR13109:SF7">
    <property type="entry name" value="NEUROCHONDRIN"/>
    <property type="match status" value="1"/>
</dbReference>
<dbReference type="RefSeq" id="XP_031867301.1">
    <property type="nucleotide sequence ID" value="XM_032016070.1"/>
</dbReference>
<accession>A0A370TGJ5</accession>
<dbReference type="InterPro" id="IPR016024">
    <property type="entry name" value="ARM-type_fold"/>
</dbReference>
<evidence type="ECO:0008006" key="4">
    <source>
        <dbReference type="Google" id="ProtNLM"/>
    </source>
</evidence>
<feature type="region of interest" description="Disordered" evidence="1">
    <location>
        <begin position="1"/>
        <end position="20"/>
    </location>
</feature>
<dbReference type="OrthoDB" id="8962942at2759"/>
<evidence type="ECO:0000313" key="2">
    <source>
        <dbReference type="EMBL" id="RDL34319.1"/>
    </source>
</evidence>
<dbReference type="AlphaFoldDB" id="A0A370TGJ5"/>
<dbReference type="Proteomes" id="UP000254866">
    <property type="component" value="Unassembled WGS sequence"/>
</dbReference>
<gene>
    <name evidence="2" type="ORF">BP5553_07447</name>
</gene>
<dbReference type="GeneID" id="43600296"/>
<feature type="compositionally biased region" description="Low complexity" evidence="1">
    <location>
        <begin position="11"/>
        <end position="20"/>
    </location>
</feature>
<dbReference type="PANTHER" id="PTHR13109">
    <property type="entry name" value="NEUROCHONDRIN"/>
    <property type="match status" value="1"/>
</dbReference>
<sequence>MAEKDVTTSNPPAESAALADPSAAFEKMQELLKTKNDTSRFVGLALLKSVLDNGQLVQDPEKLRVLWEAMSPKFLDRLLQAQENEKISKIEAKEMVDLAVAVIHTFSKLLPQDALKERRLTGRIDPLVKALIRSTSSTTELILQSLLTIVSQPEGALEMLRVQDLSPLIEIATQHSLVLDILSYTWLNASTVNTEIPAVRQSIDNVLTKLVVVFKQTDAVTLMQSVADFLPKLPAETLSPEANWLVPLVSSLRNLVSKKPTAAGRAAYSKLAAVLLQAYPVQCPILLFKDSILKTEDSKPFSYLLINLLLIDLRSSFPSLLSQLNSTEYYSISQRLAATCDILSSFIGFLIRSLDDEASHPSFSMPPDLLLKLRKDISETMSLMIEYLRDRWDASIAGASGLHPEARAGTAASLGGKRLTLTWDSKEADVVADPLVLAGIRVLAIWIREDENDNLRNESSGLMDMLVELYNGSAEGTLDFRYPVLLALDPILLSERGVEGFLEHNGWMVLFNDLESTIQTSPLTISEASRGLEIVRVLLSVIDHPSTYLPNEEWMAVIGLAASMKAAANTPPLVLEFQIGVLQLSTAILSKAAQGVQKRYVTSIPALLGLVNQLEVLVKNISSTEAADLLDLLEDVSLELENLRAVR</sequence>
<comment type="caution">
    <text evidence="2">The sequence shown here is derived from an EMBL/GenBank/DDBJ whole genome shotgun (WGS) entry which is preliminary data.</text>
</comment>
<dbReference type="EMBL" id="NPIC01000007">
    <property type="protein sequence ID" value="RDL34319.1"/>
    <property type="molecule type" value="Genomic_DNA"/>
</dbReference>
<proteinExistence type="predicted"/>
<reference evidence="2 3" key="1">
    <citation type="journal article" date="2018" name="IMA Fungus">
        <title>IMA Genome-F 9: Draft genome sequence of Annulohypoxylon stygium, Aspergillus mulundensis, Berkeleyomyces basicola (syn. Thielaviopsis basicola), Ceratocystis smalleyi, two Cercospora beticola strains, Coleophoma cylindrospora, Fusarium fracticaudum, Phialophora cf. hyalina, and Morchella septimelata.</title>
        <authorList>
            <person name="Wingfield B.D."/>
            <person name="Bills G.F."/>
            <person name="Dong Y."/>
            <person name="Huang W."/>
            <person name="Nel W.J."/>
            <person name="Swalarsk-Parry B.S."/>
            <person name="Vaghefi N."/>
            <person name="Wilken P.M."/>
            <person name="An Z."/>
            <person name="de Beer Z.W."/>
            <person name="De Vos L."/>
            <person name="Chen L."/>
            <person name="Duong T.A."/>
            <person name="Gao Y."/>
            <person name="Hammerbacher A."/>
            <person name="Kikkert J.R."/>
            <person name="Li Y."/>
            <person name="Li H."/>
            <person name="Li K."/>
            <person name="Li Q."/>
            <person name="Liu X."/>
            <person name="Ma X."/>
            <person name="Naidoo K."/>
            <person name="Pethybridge S.J."/>
            <person name="Sun J."/>
            <person name="Steenkamp E.T."/>
            <person name="van der Nest M.A."/>
            <person name="van Wyk S."/>
            <person name="Wingfield M.J."/>
            <person name="Xiong C."/>
            <person name="Yue Q."/>
            <person name="Zhang X."/>
        </authorList>
    </citation>
    <scope>NUCLEOTIDE SEQUENCE [LARGE SCALE GENOMIC DNA]</scope>
    <source>
        <strain evidence="2 3">BP 5553</strain>
    </source>
</reference>
<organism evidence="2 3">
    <name type="scientific">Venustampulla echinocandica</name>
    <dbReference type="NCBI Taxonomy" id="2656787"/>
    <lineage>
        <taxon>Eukaryota</taxon>
        <taxon>Fungi</taxon>
        <taxon>Dikarya</taxon>
        <taxon>Ascomycota</taxon>
        <taxon>Pezizomycotina</taxon>
        <taxon>Leotiomycetes</taxon>
        <taxon>Helotiales</taxon>
        <taxon>Pleuroascaceae</taxon>
        <taxon>Venustampulla</taxon>
    </lineage>
</organism>